<evidence type="ECO:0000313" key="3">
    <source>
        <dbReference type="EMBL" id="CAD6257170.1"/>
    </source>
</evidence>
<dbReference type="EMBL" id="CAJGYO010000010">
    <property type="protein sequence ID" value="CAD6257170.1"/>
    <property type="molecule type" value="Genomic_DNA"/>
</dbReference>
<feature type="compositionally biased region" description="Basic and acidic residues" evidence="1">
    <location>
        <begin position="265"/>
        <end position="286"/>
    </location>
</feature>
<evidence type="ECO:0000256" key="1">
    <source>
        <dbReference type="SAM" id="MobiDB-lite"/>
    </source>
</evidence>
<dbReference type="PANTHER" id="PTHR47066">
    <property type="entry name" value="HEAVY METAL-ASSOCIATED ISOPRENYLATED PLANT PROTEIN 9"/>
    <property type="match status" value="1"/>
</dbReference>
<gene>
    <name evidence="3" type="ORF">NCGR_LOCUS40660</name>
</gene>
<name>A0A811QLV1_9POAL</name>
<dbReference type="AlphaFoldDB" id="A0A811QLV1"/>
<organism evidence="3 4">
    <name type="scientific">Miscanthus lutarioriparius</name>
    <dbReference type="NCBI Taxonomy" id="422564"/>
    <lineage>
        <taxon>Eukaryota</taxon>
        <taxon>Viridiplantae</taxon>
        <taxon>Streptophyta</taxon>
        <taxon>Embryophyta</taxon>
        <taxon>Tracheophyta</taxon>
        <taxon>Spermatophyta</taxon>
        <taxon>Magnoliopsida</taxon>
        <taxon>Liliopsida</taxon>
        <taxon>Poales</taxon>
        <taxon>Poaceae</taxon>
        <taxon>PACMAD clade</taxon>
        <taxon>Panicoideae</taxon>
        <taxon>Andropogonodae</taxon>
        <taxon>Andropogoneae</taxon>
        <taxon>Saccharinae</taxon>
        <taxon>Miscanthus</taxon>
    </lineage>
</organism>
<dbReference type="InterPro" id="IPR044258">
    <property type="entry name" value="HIPP09-like"/>
</dbReference>
<dbReference type="GO" id="GO:0046872">
    <property type="term" value="F:metal ion binding"/>
    <property type="evidence" value="ECO:0007669"/>
    <property type="project" value="InterPro"/>
</dbReference>
<dbReference type="SUPFAM" id="SSF55008">
    <property type="entry name" value="HMA, heavy metal-associated domain"/>
    <property type="match status" value="2"/>
</dbReference>
<dbReference type="Proteomes" id="UP000604825">
    <property type="component" value="Unassembled WGS sequence"/>
</dbReference>
<dbReference type="InterPro" id="IPR036163">
    <property type="entry name" value="HMA_dom_sf"/>
</dbReference>
<feature type="domain" description="HMA" evidence="2">
    <location>
        <begin position="152"/>
        <end position="216"/>
    </location>
</feature>
<evidence type="ECO:0000259" key="2">
    <source>
        <dbReference type="PROSITE" id="PS50846"/>
    </source>
</evidence>
<feature type="domain" description="HMA" evidence="2">
    <location>
        <begin position="55"/>
        <end position="118"/>
    </location>
</feature>
<dbReference type="Gene3D" id="3.30.70.100">
    <property type="match status" value="2"/>
</dbReference>
<accession>A0A811QLV1</accession>
<evidence type="ECO:0000313" key="4">
    <source>
        <dbReference type="Proteomes" id="UP000604825"/>
    </source>
</evidence>
<dbReference type="OrthoDB" id="1926387at2759"/>
<dbReference type="Pfam" id="PF00403">
    <property type="entry name" value="HMA"/>
    <property type="match status" value="2"/>
</dbReference>
<feature type="compositionally biased region" description="Basic and acidic residues" evidence="1">
    <location>
        <begin position="1"/>
        <end position="32"/>
    </location>
</feature>
<dbReference type="PANTHER" id="PTHR47066:SF1">
    <property type="entry name" value="HEAVY METAL-ASSOCIATED ISOPRENYLATED PLANT PROTEIN 9"/>
    <property type="match status" value="1"/>
</dbReference>
<protein>
    <recommendedName>
        <fullName evidence="2">HMA domain-containing protein</fullName>
    </recommendedName>
</protein>
<feature type="region of interest" description="Disordered" evidence="1">
    <location>
        <begin position="1"/>
        <end position="56"/>
    </location>
</feature>
<dbReference type="InterPro" id="IPR006121">
    <property type="entry name" value="HMA_dom"/>
</dbReference>
<dbReference type="CDD" id="cd00371">
    <property type="entry name" value="HMA"/>
    <property type="match status" value="2"/>
</dbReference>
<reference evidence="3" key="1">
    <citation type="submission" date="2020-10" db="EMBL/GenBank/DDBJ databases">
        <authorList>
            <person name="Han B."/>
            <person name="Lu T."/>
            <person name="Zhao Q."/>
            <person name="Huang X."/>
            <person name="Zhao Y."/>
        </authorList>
    </citation>
    <scope>NUCLEOTIDE SEQUENCE</scope>
</reference>
<dbReference type="PROSITE" id="PS50846">
    <property type="entry name" value="HMA_2"/>
    <property type="match status" value="2"/>
</dbReference>
<keyword evidence="4" id="KW-1185">Reference proteome</keyword>
<sequence>MGEEVKKVEEVKVNDETKEEAPAAALEAEKQEAAAAPGGDENKEEAASNEPPPLPPPVILGIDLHCTGCSNKISGCILRCKGVEGVEVDMAKNLVTVKGIVNPYDICDRLRKRTMWNAIVISPPPPPPPTEADVAGSPKEEPVIVHSQVNEVTTVELLINMHCEACAQQLHKKILKMRGVQSVEANHDTGKLNVTGTMSTDSLIQYIHRRTGKLATVAPLPLPLEPAKEEELKEDGINKLMESQEIQEKPPIEDSEDKNDTGGGNKEEETAKSEISVGRDDKKPKTEVVPMDGFADEEMIKPMMYWTNPYKYYYNLQEEKADGEAVMARMMAIVHPYPKPMMPCMTPVPPPPPSPMPLAPPMYHYYNYDMVELQLPTPQYFSAENPNACVIS</sequence>
<feature type="region of interest" description="Disordered" evidence="1">
    <location>
        <begin position="243"/>
        <end position="287"/>
    </location>
</feature>
<comment type="caution">
    <text evidence="3">The sequence shown here is derived from an EMBL/GenBank/DDBJ whole genome shotgun (WGS) entry which is preliminary data.</text>
</comment>
<proteinExistence type="predicted"/>